<dbReference type="AlphaFoldDB" id="A0A3P7Q741"/>
<name>A0A3P7Q741_DIBLA</name>
<proteinExistence type="predicted"/>
<organism evidence="1 2">
    <name type="scientific">Dibothriocephalus latus</name>
    <name type="common">Fish tapeworm</name>
    <name type="synonym">Diphyllobothrium latum</name>
    <dbReference type="NCBI Taxonomy" id="60516"/>
    <lineage>
        <taxon>Eukaryota</taxon>
        <taxon>Metazoa</taxon>
        <taxon>Spiralia</taxon>
        <taxon>Lophotrochozoa</taxon>
        <taxon>Platyhelminthes</taxon>
        <taxon>Cestoda</taxon>
        <taxon>Eucestoda</taxon>
        <taxon>Diphyllobothriidea</taxon>
        <taxon>Diphyllobothriidae</taxon>
        <taxon>Dibothriocephalus</taxon>
    </lineage>
</organism>
<sequence length="69" mass="7142">MWGLASGSVSTPPSVPCAGSPAIPQSRLLFGKLGPRAKAKLASTSAKVVTPRILILLCYNKLPNYTCAA</sequence>
<evidence type="ECO:0000313" key="1">
    <source>
        <dbReference type="EMBL" id="VDN27762.1"/>
    </source>
</evidence>
<reference evidence="1 2" key="1">
    <citation type="submission" date="2018-11" db="EMBL/GenBank/DDBJ databases">
        <authorList>
            <consortium name="Pathogen Informatics"/>
        </authorList>
    </citation>
    <scope>NUCLEOTIDE SEQUENCE [LARGE SCALE GENOMIC DNA]</scope>
</reference>
<dbReference type="Proteomes" id="UP000281553">
    <property type="component" value="Unassembled WGS sequence"/>
</dbReference>
<dbReference type="EMBL" id="UYRU01077130">
    <property type="protein sequence ID" value="VDN27762.1"/>
    <property type="molecule type" value="Genomic_DNA"/>
</dbReference>
<evidence type="ECO:0000313" key="2">
    <source>
        <dbReference type="Proteomes" id="UP000281553"/>
    </source>
</evidence>
<gene>
    <name evidence="1" type="ORF">DILT_LOCUS15063</name>
</gene>
<protein>
    <submittedName>
        <fullName evidence="1">Uncharacterized protein</fullName>
    </submittedName>
</protein>
<accession>A0A3P7Q741</accession>
<keyword evidence="2" id="KW-1185">Reference proteome</keyword>